<dbReference type="AlphaFoldDB" id="A0A7K0DAJ3"/>
<evidence type="ECO:0000313" key="6">
    <source>
        <dbReference type="Proteomes" id="UP000438448"/>
    </source>
</evidence>
<comment type="similarity">
    <text evidence="1">Belongs to the acyl-CoA dehydrogenase family.</text>
</comment>
<organism evidence="5 6">
    <name type="scientific">Nocardia macrotermitis</name>
    <dbReference type="NCBI Taxonomy" id="2585198"/>
    <lineage>
        <taxon>Bacteria</taxon>
        <taxon>Bacillati</taxon>
        <taxon>Actinomycetota</taxon>
        <taxon>Actinomycetes</taxon>
        <taxon>Mycobacteriales</taxon>
        <taxon>Nocardiaceae</taxon>
        <taxon>Nocardia</taxon>
    </lineage>
</organism>
<comment type="caution">
    <text evidence="5">The sequence shown here is derived from an EMBL/GenBank/DDBJ whole genome shotgun (WGS) entry which is preliminary data.</text>
</comment>
<dbReference type="SUPFAM" id="SSF47203">
    <property type="entry name" value="Acyl-CoA dehydrogenase C-terminal domain-like"/>
    <property type="match status" value="1"/>
</dbReference>
<dbReference type="PANTHER" id="PTHR43884">
    <property type="entry name" value="ACYL-COA DEHYDROGENASE"/>
    <property type="match status" value="1"/>
</dbReference>
<evidence type="ECO:0000313" key="5">
    <source>
        <dbReference type="EMBL" id="MQY22619.1"/>
    </source>
</evidence>
<sequence length="481" mass="51578">MTRHIETVSLDLDTLLGDPHDPANRFRAPELLAADERREIVYGAEEMLDGMGFAAELIPVAAGGAFEGFDRLLDRMRPLSRFDVALTVAQVVEPGASAAAVFALGTSEQRRRVAESLSARGRFTTAFGDGSDPAYGNGIRVRSGSGVLDGTVTLVIDADRAREVLVFAEDAAGGVSAHLVDGYRHPGSVVPVCHRTLGLHGCRVGELRFDHCAVGTDDALTPGPDALRIARRVRRLLSVAAALGPVDAALFEVLGFAADRHLYGGRVLDLPHARATLAQAYADLQLAELISRGTAHLLDTAPEIGGTHAAAAAVVVPRLLEDAVRELSVVLGARFYLRTGRYALFGKHFRDLLALSICRGSESSCAADVPEDISTVRVPDGLARYIGRAAYADLSRADPGEPRTTALGRYVIRALPVEVADRYLTTLPAWWPLARHRLLNRSGAPAPREAIEAAFADLLDRARECRAFDLAARSLPRQPVD</sequence>
<dbReference type="Gene3D" id="2.40.110.10">
    <property type="entry name" value="Butyryl-CoA Dehydrogenase, subunit A, domain 2"/>
    <property type="match status" value="1"/>
</dbReference>
<dbReference type="Gene3D" id="1.20.140.10">
    <property type="entry name" value="Butyryl-CoA Dehydrogenase, subunit A, domain 3"/>
    <property type="match status" value="1"/>
</dbReference>
<gene>
    <name evidence="5" type="ORF">NRB20_57370</name>
</gene>
<keyword evidence="3" id="KW-0274">FAD</keyword>
<keyword evidence="2" id="KW-0285">Flavoprotein</keyword>
<evidence type="ECO:0000256" key="1">
    <source>
        <dbReference type="ARBA" id="ARBA00009347"/>
    </source>
</evidence>
<evidence type="ECO:0000256" key="3">
    <source>
        <dbReference type="ARBA" id="ARBA00022827"/>
    </source>
</evidence>
<name>A0A7K0DAJ3_9NOCA</name>
<dbReference type="EMBL" id="WEGK01000014">
    <property type="protein sequence ID" value="MQY22619.1"/>
    <property type="molecule type" value="Genomic_DNA"/>
</dbReference>
<dbReference type="InterPro" id="IPR046373">
    <property type="entry name" value="Acyl-CoA_Oxase/DH_mid-dom_sf"/>
</dbReference>
<dbReference type="OrthoDB" id="5427839at2"/>
<dbReference type="RefSeq" id="WP_153414375.1">
    <property type="nucleotide sequence ID" value="NZ_WEGK01000014.1"/>
</dbReference>
<protein>
    <recommendedName>
        <fullName evidence="4">Acyl-CoA dehydrogenase/oxidase C-terminal domain-containing protein</fullName>
    </recommendedName>
</protein>
<evidence type="ECO:0000259" key="4">
    <source>
        <dbReference type="Pfam" id="PF00441"/>
    </source>
</evidence>
<keyword evidence="6" id="KW-1185">Reference proteome</keyword>
<dbReference type="InterPro" id="IPR036250">
    <property type="entry name" value="AcylCo_DH-like_C"/>
</dbReference>
<dbReference type="InterPro" id="IPR009075">
    <property type="entry name" value="AcylCo_DH/oxidase_C"/>
</dbReference>
<dbReference type="GO" id="GO:0003995">
    <property type="term" value="F:acyl-CoA dehydrogenase activity"/>
    <property type="evidence" value="ECO:0007669"/>
    <property type="project" value="TreeGrafter"/>
</dbReference>
<proteinExistence type="inferred from homology"/>
<feature type="domain" description="Acyl-CoA dehydrogenase/oxidase C-terminal" evidence="4">
    <location>
        <begin position="234"/>
        <end position="362"/>
    </location>
</feature>
<dbReference type="SUPFAM" id="SSF56645">
    <property type="entry name" value="Acyl-CoA dehydrogenase NM domain-like"/>
    <property type="match status" value="1"/>
</dbReference>
<dbReference type="Proteomes" id="UP000438448">
    <property type="component" value="Unassembled WGS sequence"/>
</dbReference>
<reference evidence="5 6" key="1">
    <citation type="submission" date="2019-10" db="EMBL/GenBank/DDBJ databases">
        <title>Nocardia macrotermitis sp. nov. and Nocardia aurantia sp. nov., isolated from the gut of fungus growing-termite Macrotermes natalensis.</title>
        <authorList>
            <person name="Benndorf R."/>
            <person name="Schwitalla J."/>
            <person name="Martin K."/>
            <person name="De Beer W."/>
            <person name="Kaster A.-K."/>
            <person name="Vollmers J."/>
            <person name="Poulsen M."/>
            <person name="Beemelmanns C."/>
        </authorList>
    </citation>
    <scope>NUCLEOTIDE SEQUENCE [LARGE SCALE GENOMIC DNA]</scope>
    <source>
        <strain evidence="5 6">RB20</strain>
    </source>
</reference>
<dbReference type="Pfam" id="PF00441">
    <property type="entry name" value="Acyl-CoA_dh_1"/>
    <property type="match status" value="1"/>
</dbReference>
<dbReference type="GO" id="GO:0005886">
    <property type="term" value="C:plasma membrane"/>
    <property type="evidence" value="ECO:0007669"/>
    <property type="project" value="TreeGrafter"/>
</dbReference>
<dbReference type="PANTHER" id="PTHR43884:SF19">
    <property type="entry name" value="ACYL-COA DEHYDROGENASE FADE4-RELATED"/>
    <property type="match status" value="1"/>
</dbReference>
<accession>A0A7K0DAJ3</accession>
<dbReference type="InterPro" id="IPR009100">
    <property type="entry name" value="AcylCoA_DH/oxidase_NM_dom_sf"/>
</dbReference>
<evidence type="ECO:0000256" key="2">
    <source>
        <dbReference type="ARBA" id="ARBA00022630"/>
    </source>
</evidence>